<evidence type="ECO:0000313" key="2">
    <source>
        <dbReference type="EMBL" id="ETO10461.1"/>
    </source>
</evidence>
<sequence>MSGKKEKKANVPNPNAPLLACNWEDQPSPYYNTRHKNFRQYVRTFVNKEIMPYIDKWEADQDVPFDFYKKAYNYGIYATFYPKSLGGTPFEQTKEEEEAENAVLKGGREHRGDAFMTVSNFFLFTEKYTNTFFFCINPTYGRFMCGVDYNARRIVSCR</sequence>
<dbReference type="GO" id="GO:0016627">
    <property type="term" value="F:oxidoreductase activity, acting on the CH-CH group of donors"/>
    <property type="evidence" value="ECO:0007669"/>
    <property type="project" value="InterPro"/>
</dbReference>
<name>X6M9Z5_RETFI</name>
<dbReference type="Pfam" id="PF02771">
    <property type="entry name" value="Acyl-CoA_dh_N"/>
    <property type="match status" value="1"/>
</dbReference>
<protein>
    <submittedName>
        <fullName evidence="2">Acyl-CoA dehydrogenase</fullName>
    </submittedName>
</protein>
<dbReference type="GO" id="GO:0050660">
    <property type="term" value="F:flavin adenine dinucleotide binding"/>
    <property type="evidence" value="ECO:0007669"/>
    <property type="project" value="InterPro"/>
</dbReference>
<dbReference type="InterPro" id="IPR009100">
    <property type="entry name" value="AcylCoA_DH/oxidase_NM_dom_sf"/>
</dbReference>
<gene>
    <name evidence="2" type="ORF">RFI_26914</name>
</gene>
<accession>X6M9Z5</accession>
<evidence type="ECO:0000313" key="3">
    <source>
        <dbReference type="Proteomes" id="UP000023152"/>
    </source>
</evidence>
<reference evidence="2 3" key="1">
    <citation type="journal article" date="2013" name="Curr. Biol.">
        <title>The Genome of the Foraminiferan Reticulomyxa filosa.</title>
        <authorList>
            <person name="Glockner G."/>
            <person name="Hulsmann N."/>
            <person name="Schleicher M."/>
            <person name="Noegel A.A."/>
            <person name="Eichinger L."/>
            <person name="Gallinger C."/>
            <person name="Pawlowski J."/>
            <person name="Sierra R."/>
            <person name="Euteneuer U."/>
            <person name="Pillet L."/>
            <person name="Moustafa A."/>
            <person name="Platzer M."/>
            <person name="Groth M."/>
            <person name="Szafranski K."/>
            <person name="Schliwa M."/>
        </authorList>
    </citation>
    <scope>NUCLEOTIDE SEQUENCE [LARGE SCALE GENOMIC DNA]</scope>
</reference>
<comment type="caution">
    <text evidence="2">The sequence shown here is derived from an EMBL/GenBank/DDBJ whole genome shotgun (WGS) entry which is preliminary data.</text>
</comment>
<dbReference type="InterPro" id="IPR013786">
    <property type="entry name" value="AcylCoA_DH/ox_N"/>
</dbReference>
<organism evidence="2 3">
    <name type="scientific">Reticulomyxa filosa</name>
    <dbReference type="NCBI Taxonomy" id="46433"/>
    <lineage>
        <taxon>Eukaryota</taxon>
        <taxon>Sar</taxon>
        <taxon>Rhizaria</taxon>
        <taxon>Retaria</taxon>
        <taxon>Foraminifera</taxon>
        <taxon>Monothalamids</taxon>
        <taxon>Reticulomyxidae</taxon>
        <taxon>Reticulomyxa</taxon>
    </lineage>
</organism>
<dbReference type="Proteomes" id="UP000023152">
    <property type="component" value="Unassembled WGS sequence"/>
</dbReference>
<dbReference type="SUPFAM" id="SSF56645">
    <property type="entry name" value="Acyl-CoA dehydrogenase NM domain-like"/>
    <property type="match status" value="1"/>
</dbReference>
<keyword evidence="3" id="KW-1185">Reference proteome</keyword>
<dbReference type="EMBL" id="ASPP01023458">
    <property type="protein sequence ID" value="ETO10461.1"/>
    <property type="molecule type" value="Genomic_DNA"/>
</dbReference>
<dbReference type="AlphaFoldDB" id="X6M9Z5"/>
<evidence type="ECO:0000259" key="1">
    <source>
        <dbReference type="Pfam" id="PF02771"/>
    </source>
</evidence>
<proteinExistence type="predicted"/>
<dbReference type="InterPro" id="IPR037069">
    <property type="entry name" value="AcylCoA_DH/ox_N_sf"/>
</dbReference>
<feature type="domain" description="Acyl-CoA dehydrogenase/oxidase N-terminal" evidence="1">
    <location>
        <begin position="34"/>
        <end position="89"/>
    </location>
</feature>
<dbReference type="Gene3D" id="1.10.540.10">
    <property type="entry name" value="Acyl-CoA dehydrogenase/oxidase, N-terminal domain"/>
    <property type="match status" value="1"/>
</dbReference>